<sequence>MDLIIDKIKNLEEKINCIKNPNDDYNAILFDVLGIIQEIVSDVSTLNKNYDEINDYVTVLDENLGNIEEELFGFEVEESEFEDFEYLDISCEVCGEQIAIEKSLLNEGSSLECPNCHNKIKF</sequence>
<dbReference type="Proteomes" id="UP000184447">
    <property type="component" value="Unassembled WGS sequence"/>
</dbReference>
<dbReference type="OrthoDB" id="2381377at2"/>
<dbReference type="EMBL" id="FQXM01000004">
    <property type="protein sequence ID" value="SHH37359.1"/>
    <property type="molecule type" value="Genomic_DNA"/>
</dbReference>
<dbReference type="AlphaFoldDB" id="A0A1M5SFU6"/>
<dbReference type="NCBIfam" id="NF045650">
    <property type="entry name" value="CD1247_Nterm"/>
    <property type="match status" value="1"/>
</dbReference>
<accession>A0A1M5SFU6</accession>
<proteinExistence type="predicted"/>
<evidence type="ECO:0000313" key="2">
    <source>
        <dbReference type="Proteomes" id="UP000184447"/>
    </source>
</evidence>
<keyword evidence="2" id="KW-1185">Reference proteome</keyword>
<gene>
    <name evidence="1" type="ORF">SAMN02745207_00914</name>
</gene>
<organism evidence="1 2">
    <name type="scientific">Clostridium grantii DSM 8605</name>
    <dbReference type="NCBI Taxonomy" id="1121316"/>
    <lineage>
        <taxon>Bacteria</taxon>
        <taxon>Bacillati</taxon>
        <taxon>Bacillota</taxon>
        <taxon>Clostridia</taxon>
        <taxon>Eubacteriales</taxon>
        <taxon>Clostridiaceae</taxon>
        <taxon>Clostridium</taxon>
    </lineage>
</organism>
<dbReference type="InterPro" id="IPR054688">
    <property type="entry name" value="CD1247_N"/>
</dbReference>
<evidence type="ECO:0000313" key="1">
    <source>
        <dbReference type="EMBL" id="SHH37359.1"/>
    </source>
</evidence>
<name>A0A1M5SFU6_9CLOT</name>
<dbReference type="STRING" id="1121316.SAMN02745207_00914"/>
<dbReference type="RefSeq" id="WP_073337244.1">
    <property type="nucleotide sequence ID" value="NZ_FQXM01000004.1"/>
</dbReference>
<protein>
    <submittedName>
        <fullName evidence="1">Uncharacterized protein</fullName>
    </submittedName>
</protein>
<reference evidence="1 2" key="1">
    <citation type="submission" date="2016-11" db="EMBL/GenBank/DDBJ databases">
        <authorList>
            <person name="Jaros S."/>
            <person name="Januszkiewicz K."/>
            <person name="Wedrychowicz H."/>
        </authorList>
    </citation>
    <scope>NUCLEOTIDE SEQUENCE [LARGE SCALE GENOMIC DNA]</scope>
    <source>
        <strain evidence="1 2">DSM 8605</strain>
    </source>
</reference>